<dbReference type="Proteomes" id="UP000002433">
    <property type="component" value="Chromosome"/>
</dbReference>
<keyword evidence="1" id="KW-1133">Transmembrane helix</keyword>
<accession>Q1JNU6</accession>
<name>Q1JNU6_STRPC</name>
<dbReference type="NCBIfam" id="TIGR03786">
    <property type="entry name" value="strep_pil_rpt"/>
    <property type="match status" value="1"/>
</dbReference>
<evidence type="ECO:0000259" key="2">
    <source>
        <dbReference type="Pfam" id="PF12892"/>
    </source>
</evidence>
<protein>
    <recommendedName>
        <fullName evidence="2">Streptococcal pilin isopeptide linkage domain-containing protein</fullName>
    </recommendedName>
</protein>
<feature type="transmembrane region" description="Helical" evidence="1">
    <location>
        <begin position="194"/>
        <end position="212"/>
    </location>
</feature>
<dbReference type="InterPro" id="IPR038174">
    <property type="entry name" value="Strep_pil_link_sf"/>
</dbReference>
<feature type="domain" description="Streptococcal pilin isopeptide linkage" evidence="2">
    <location>
        <begin position="85"/>
        <end position="165"/>
    </location>
</feature>
<proteinExistence type="predicted"/>
<dbReference type="KEGG" id="spk:MGAS9429_Spy0115"/>
<dbReference type="Pfam" id="PF12892">
    <property type="entry name" value="FctA"/>
    <property type="match status" value="1"/>
</dbReference>
<evidence type="ECO:0000313" key="3">
    <source>
        <dbReference type="EMBL" id="ABF31303.1"/>
    </source>
</evidence>
<organism evidence="3 4">
    <name type="scientific">Streptococcus pyogenes serotype M12 (strain MGAS9429)</name>
    <dbReference type="NCBI Taxonomy" id="370551"/>
    <lineage>
        <taxon>Bacteria</taxon>
        <taxon>Bacillati</taxon>
        <taxon>Bacillota</taxon>
        <taxon>Bacilli</taxon>
        <taxon>Lactobacillales</taxon>
        <taxon>Streptococcaceae</taxon>
        <taxon>Streptococcus</taxon>
    </lineage>
</organism>
<evidence type="ECO:0000313" key="4">
    <source>
        <dbReference type="Proteomes" id="UP000002433"/>
    </source>
</evidence>
<evidence type="ECO:0000256" key="1">
    <source>
        <dbReference type="SAM" id="Phobius"/>
    </source>
</evidence>
<gene>
    <name evidence="3" type="ordered locus">MGAS9429_Spy0115</name>
</gene>
<dbReference type="EMBL" id="CP000259">
    <property type="protein sequence ID" value="ABF31303.1"/>
    <property type="molecule type" value="Genomic_DNA"/>
</dbReference>
<keyword evidence="1" id="KW-0472">Membrane</keyword>
<dbReference type="HOGENOM" id="CLU_1395644_0_0_9"/>
<dbReference type="InterPro" id="IPR022464">
    <property type="entry name" value="Strep_pil_isopept_link"/>
</dbReference>
<keyword evidence="1" id="KW-0812">Transmembrane</keyword>
<dbReference type="Gene3D" id="2.60.40.3050">
    <property type="match status" value="1"/>
</dbReference>
<dbReference type="AlphaFoldDB" id="Q1JNU6"/>
<sequence>MKIFLLTIVLSLSVLFKNNERRRLLRKYWKMLFSVVMILTMLAFNQTVLAKDSTVQTSISVENVLERAGDSTPFSIALESIDAMKTIEEITIAGSGKASFSPLTFTTVGQYTYRVYQKPSQNKDYQADTTVFDVLVYVTYDEDGTLVAKVISRRAGDEEKSAITFKPKRLVKPIPPRQPNIPKTPLPLAGEVKSLLGILSIVLLGLLVLLYVKKLKSKL</sequence>
<reference evidence="3 4" key="1">
    <citation type="journal article" date="2006" name="Proc. Natl. Acad. Sci. U.S.A.">
        <title>Molecular genetic anatomy of inter- and intraserotype variation in the human bacterial pathogen group A Streptococcus.</title>
        <authorList>
            <person name="Beres S.B."/>
            <person name="Richter E.W."/>
            <person name="Nagiec M.J."/>
            <person name="Sumby P."/>
            <person name="Porcella S.F."/>
            <person name="DeLeo F.R."/>
            <person name="Musser J.M."/>
        </authorList>
    </citation>
    <scope>NUCLEOTIDE SEQUENCE [LARGE SCALE GENOMIC DNA]</scope>
    <source>
        <strain evidence="3 4">MGAS9429</strain>
    </source>
</reference>